<organism evidence="1 2">
    <name type="scientific">Tanacetum coccineum</name>
    <dbReference type="NCBI Taxonomy" id="301880"/>
    <lineage>
        <taxon>Eukaryota</taxon>
        <taxon>Viridiplantae</taxon>
        <taxon>Streptophyta</taxon>
        <taxon>Embryophyta</taxon>
        <taxon>Tracheophyta</taxon>
        <taxon>Spermatophyta</taxon>
        <taxon>Magnoliopsida</taxon>
        <taxon>eudicotyledons</taxon>
        <taxon>Gunneridae</taxon>
        <taxon>Pentapetalae</taxon>
        <taxon>asterids</taxon>
        <taxon>campanulids</taxon>
        <taxon>Asterales</taxon>
        <taxon>Asteraceae</taxon>
        <taxon>Asteroideae</taxon>
        <taxon>Anthemideae</taxon>
        <taxon>Anthemidinae</taxon>
        <taxon>Tanacetum</taxon>
    </lineage>
</organism>
<accession>A0ABQ4ZZC7</accession>
<dbReference type="PANTHER" id="PTHR10775">
    <property type="entry name" value="OS08G0208400 PROTEIN"/>
    <property type="match status" value="1"/>
</dbReference>
<dbReference type="PANTHER" id="PTHR10775:SF185">
    <property type="entry name" value="OS08G0208400 PROTEIN"/>
    <property type="match status" value="1"/>
</dbReference>
<comment type="caution">
    <text evidence="1">The sequence shown here is derived from an EMBL/GenBank/DDBJ whole genome shotgun (WGS) entry which is preliminary data.</text>
</comment>
<gene>
    <name evidence="1" type="ORF">Tco_0801086</name>
</gene>
<protein>
    <submittedName>
        <fullName evidence="1">CACTA transposable element</fullName>
    </submittedName>
</protein>
<proteinExistence type="predicted"/>
<name>A0ABQ4ZZC7_9ASTR</name>
<evidence type="ECO:0000313" key="1">
    <source>
        <dbReference type="EMBL" id="GJS94118.1"/>
    </source>
</evidence>
<keyword evidence="2" id="KW-1185">Reference proteome</keyword>
<dbReference type="Proteomes" id="UP001151760">
    <property type="component" value="Unassembled WGS sequence"/>
</dbReference>
<reference evidence="1" key="2">
    <citation type="submission" date="2022-01" db="EMBL/GenBank/DDBJ databases">
        <authorList>
            <person name="Yamashiro T."/>
            <person name="Shiraishi A."/>
            <person name="Satake H."/>
            <person name="Nakayama K."/>
        </authorList>
    </citation>
    <scope>NUCLEOTIDE SEQUENCE</scope>
</reference>
<reference evidence="1" key="1">
    <citation type="journal article" date="2022" name="Int. J. Mol. Sci.">
        <title>Draft Genome of Tanacetum Coccineum: Genomic Comparison of Closely Related Tanacetum-Family Plants.</title>
        <authorList>
            <person name="Yamashiro T."/>
            <person name="Shiraishi A."/>
            <person name="Nakayama K."/>
            <person name="Satake H."/>
        </authorList>
    </citation>
    <scope>NUCLEOTIDE SEQUENCE</scope>
</reference>
<dbReference type="EMBL" id="BQNB010011707">
    <property type="protein sequence ID" value="GJS94118.1"/>
    <property type="molecule type" value="Genomic_DNA"/>
</dbReference>
<dbReference type="Pfam" id="PF02992">
    <property type="entry name" value="Transposase_21"/>
    <property type="match status" value="1"/>
</dbReference>
<sequence length="301" mass="34025">MISLRQFDGLAADGFNPFGMRCQNYSMWPPLIKELQELWKGVWTKDAATNTLFQMKAAVLWTINDFPARSSLSGWSGQGYYACPTCNEDTPSMAVKSKIVYVGHRRFLRTKHPLRSKFKEFYDGVCSPRSHLVGDAGGTSTHGRLQWPVPAQCQSCVLEREMRLKEGFSFSEELFSTSRNGTINQDKVPVVGSNVYYGGGRVGYGLELNRLRKGHLRRTCIEDSGGWCTQLDMKAMQDRNIKDGFIPFQNVQERNLGLEVVRGTIRAYGEVMNRYQDDSDIEATKSREKVCTGKQAEEVAE</sequence>
<dbReference type="InterPro" id="IPR004242">
    <property type="entry name" value="Transposase_21"/>
</dbReference>
<evidence type="ECO:0000313" key="2">
    <source>
        <dbReference type="Proteomes" id="UP001151760"/>
    </source>
</evidence>